<proteinExistence type="predicted"/>
<name>A0A0H5R0T3_9EUKA</name>
<evidence type="ECO:0000313" key="1">
    <source>
        <dbReference type="EMBL" id="CRZ07818.1"/>
    </source>
</evidence>
<protein>
    <submittedName>
        <fullName evidence="1">Uncharacterized protein</fullName>
    </submittedName>
</protein>
<dbReference type="AlphaFoldDB" id="A0A0H5R0T3"/>
<dbReference type="EMBL" id="HACM01007376">
    <property type="protein sequence ID" value="CRZ07818.1"/>
    <property type="molecule type" value="Transcribed_RNA"/>
</dbReference>
<accession>A0A0H5R0T3</accession>
<sequence>MCRPYGDTVMDVQIWKFQSLVNQYAILCHLLDFLVHALQSGYCLGFEKGVFGLVYGISSHYLGGLGFVRFALNCSLLSVLAAFGYRAVNCSFHEAAVFVHLC</sequence>
<dbReference type="EMBL" id="HACM01007374">
    <property type="protein sequence ID" value="CRZ07816.1"/>
    <property type="molecule type" value="Transcribed_RNA"/>
</dbReference>
<reference evidence="1" key="1">
    <citation type="submission" date="2015-04" db="EMBL/GenBank/DDBJ databases">
        <title>The genome sequence of the plant pathogenic Rhizarian Plasmodiophora brassicae reveals insights in its biotrophic life cycle and the origin of chitin synthesis.</title>
        <authorList>
            <person name="Schwelm A."/>
            <person name="Fogelqvist J."/>
            <person name="Knaust A."/>
            <person name="Julke S."/>
            <person name="Lilja T."/>
            <person name="Dhandapani V."/>
            <person name="Bonilla-Rosso G."/>
            <person name="Karlsson M."/>
            <person name="Shevchenko A."/>
            <person name="Choi S.R."/>
            <person name="Kim H.G."/>
            <person name="Park J.Y."/>
            <person name="Lim Y.P."/>
            <person name="Ludwig-Muller J."/>
            <person name="Dixelius C."/>
        </authorList>
    </citation>
    <scope>NUCLEOTIDE SEQUENCE</scope>
    <source>
        <tissue evidence="1">Potato root galls</tissue>
    </source>
</reference>
<organism evidence="1">
    <name type="scientific">Spongospora subterranea</name>
    <dbReference type="NCBI Taxonomy" id="70186"/>
    <lineage>
        <taxon>Eukaryota</taxon>
        <taxon>Sar</taxon>
        <taxon>Rhizaria</taxon>
        <taxon>Endomyxa</taxon>
        <taxon>Phytomyxea</taxon>
        <taxon>Plasmodiophorida</taxon>
        <taxon>Plasmodiophoridae</taxon>
        <taxon>Spongospora</taxon>
    </lineage>
</organism>